<feature type="domain" description="Resolvase/invertase-type recombinase catalytic" evidence="1">
    <location>
        <begin position="50"/>
        <end position="190"/>
    </location>
</feature>
<dbReference type="InterPro" id="IPR036162">
    <property type="entry name" value="Resolvase-like_N_sf"/>
</dbReference>
<dbReference type="InterPro" id="IPR048046">
    <property type="entry name" value="Transpos_IS607"/>
</dbReference>
<dbReference type="SMART" id="SM00857">
    <property type="entry name" value="Resolvase"/>
    <property type="match status" value="1"/>
</dbReference>
<protein>
    <submittedName>
        <fullName evidence="2">IS607 family transposase</fullName>
    </submittedName>
</protein>
<dbReference type="PANTHER" id="PTHR36172">
    <property type="match status" value="1"/>
</dbReference>
<sequence length="196" mass="22528">MKLSQYAKQQGISYRTAFRWWQAGQIKGYQAPSGTIIVTEGETEHSRPEKVAIYARVSSAEHKENLERQAERLSQYCTVRGYQVAQVVKEIASGVNDSRPKLLSLLKDTSITRIVVEHKDRLTRFGFRYIETLLETQGRTLEVVNVAENDKEDLIQDLASIVYSLCARLYGQRRAKRKTERLVQELQAKEDTDEMS</sequence>
<dbReference type="GO" id="GO:0003677">
    <property type="term" value="F:DNA binding"/>
    <property type="evidence" value="ECO:0007669"/>
    <property type="project" value="InterPro"/>
</dbReference>
<proteinExistence type="predicted"/>
<dbReference type="GO" id="GO:0000150">
    <property type="term" value="F:DNA strand exchange activity"/>
    <property type="evidence" value="ECO:0007669"/>
    <property type="project" value="InterPro"/>
</dbReference>
<dbReference type="Gene3D" id="3.40.50.1390">
    <property type="entry name" value="Resolvase, N-terminal catalytic domain"/>
    <property type="match status" value="1"/>
</dbReference>
<dbReference type="Pfam" id="PF00239">
    <property type="entry name" value="Resolvase"/>
    <property type="match status" value="1"/>
</dbReference>
<dbReference type="Gene3D" id="1.10.287.2170">
    <property type="match status" value="1"/>
</dbReference>
<dbReference type="InterPro" id="IPR041718">
    <property type="entry name" value="IS607_transposase-like"/>
</dbReference>
<dbReference type="EMBL" id="AP019376">
    <property type="protein sequence ID" value="BBH85256.1"/>
    <property type="molecule type" value="Genomic_DNA"/>
</dbReference>
<evidence type="ECO:0000313" key="2">
    <source>
        <dbReference type="EMBL" id="BBH85256.1"/>
    </source>
</evidence>
<name>A0A455SBW6_9CHLR</name>
<dbReference type="PANTHER" id="PTHR36172:SF1">
    <property type="entry name" value="RESOLVASE-RELATED"/>
    <property type="match status" value="1"/>
</dbReference>
<organism evidence="2">
    <name type="scientific">Thermosporothrix sp. COM3</name>
    <dbReference type="NCBI Taxonomy" id="2490863"/>
    <lineage>
        <taxon>Bacteria</taxon>
        <taxon>Bacillati</taxon>
        <taxon>Chloroflexota</taxon>
        <taxon>Ktedonobacteria</taxon>
        <taxon>Ktedonobacterales</taxon>
        <taxon>Thermosporotrichaceae</taxon>
        <taxon>Thermosporothrix</taxon>
    </lineage>
</organism>
<dbReference type="InterPro" id="IPR006119">
    <property type="entry name" value="Resolv_N"/>
</dbReference>
<evidence type="ECO:0000259" key="1">
    <source>
        <dbReference type="PROSITE" id="PS51736"/>
    </source>
</evidence>
<accession>A0A455SBW6</accession>
<dbReference type="FunFam" id="3.40.50.1390:FF:000002">
    <property type="entry name" value="ORF1 in transposon ISC1904"/>
    <property type="match status" value="1"/>
</dbReference>
<dbReference type="NCBIfam" id="NF033518">
    <property type="entry name" value="transpos_IS607"/>
    <property type="match status" value="1"/>
</dbReference>
<dbReference type="InterPro" id="IPR051491">
    <property type="entry name" value="Recombinase/Transposase-rel"/>
</dbReference>
<gene>
    <name evidence="2" type="ORF">KTC_00070</name>
</gene>
<dbReference type="CDD" id="cd03769">
    <property type="entry name" value="SR_IS607_transposase_like"/>
    <property type="match status" value="1"/>
</dbReference>
<dbReference type="AlphaFoldDB" id="A0A455SBW6"/>
<dbReference type="SUPFAM" id="SSF53041">
    <property type="entry name" value="Resolvase-like"/>
    <property type="match status" value="1"/>
</dbReference>
<reference evidence="2" key="1">
    <citation type="submission" date="2018-12" db="EMBL/GenBank/DDBJ databases">
        <title>Novel natural products biosynthetic potential of the class Ktedonobacteria.</title>
        <authorList>
            <person name="Zheng Y."/>
            <person name="Saitou A."/>
            <person name="Wang C.M."/>
            <person name="Toyoda A."/>
            <person name="Minakuchi Y."/>
            <person name="Sekiguchi Y."/>
            <person name="Ueda K."/>
            <person name="Takano H."/>
            <person name="Sakai Y."/>
            <person name="Yokota A."/>
            <person name="Yabe S."/>
        </authorList>
    </citation>
    <scope>NUCLEOTIDE SEQUENCE</scope>
    <source>
        <strain evidence="2">COM3</strain>
    </source>
</reference>
<dbReference type="PROSITE" id="PS51736">
    <property type="entry name" value="RECOMBINASES_3"/>
    <property type="match status" value="1"/>
</dbReference>